<evidence type="ECO:0000313" key="1">
    <source>
        <dbReference type="EMBL" id="MCE7510269.1"/>
    </source>
</evidence>
<sequence length="80" mass="9080">MDWLLNGEGNMYKADAGASTTPELTPRQRALVELFEALSEDRQREILAALEDKKRLDQVNRMEADLQELRAAFKKLSDSA</sequence>
<dbReference type="Proteomes" id="UP001107961">
    <property type="component" value="Unassembled WGS sequence"/>
</dbReference>
<dbReference type="AlphaFoldDB" id="A0A9Q3ZH25"/>
<proteinExistence type="predicted"/>
<accession>A0A9Q3ZH25</accession>
<evidence type="ECO:0000313" key="2">
    <source>
        <dbReference type="Proteomes" id="UP001107961"/>
    </source>
</evidence>
<comment type="caution">
    <text evidence="1">The sequence shown here is derived from an EMBL/GenBank/DDBJ whole genome shotgun (WGS) entry which is preliminary data.</text>
</comment>
<name>A0A9Q3ZH25_9GAMM</name>
<keyword evidence="2" id="KW-1185">Reference proteome</keyword>
<gene>
    <name evidence="1" type="ORF">LZG35_16640</name>
</gene>
<reference evidence="1" key="1">
    <citation type="submission" date="2022-01" db="EMBL/GenBank/DDBJ databases">
        <authorList>
            <person name="Karlyshev A.V."/>
            <person name="Jaspars M."/>
        </authorList>
    </citation>
    <scope>NUCLEOTIDE SEQUENCE</scope>
    <source>
        <strain evidence="1">AGSA3-2</strain>
    </source>
</reference>
<dbReference type="EMBL" id="JAJVKT010000022">
    <property type="protein sequence ID" value="MCE7510269.1"/>
    <property type="molecule type" value="Genomic_DNA"/>
</dbReference>
<protein>
    <submittedName>
        <fullName evidence="1">Uncharacterized protein</fullName>
    </submittedName>
</protein>
<organism evidence="1 2">
    <name type="scientific">Alloalcanivorax xenomutans</name>
    <dbReference type="NCBI Taxonomy" id="1094342"/>
    <lineage>
        <taxon>Bacteria</taxon>
        <taxon>Pseudomonadati</taxon>
        <taxon>Pseudomonadota</taxon>
        <taxon>Gammaproteobacteria</taxon>
        <taxon>Oceanospirillales</taxon>
        <taxon>Alcanivoracaceae</taxon>
        <taxon>Alloalcanivorax</taxon>
    </lineage>
</organism>